<dbReference type="AlphaFoldDB" id="A0A8H4FJN7"/>
<gene>
    <name evidence="1" type="ORF">GCG54_00012246</name>
</gene>
<proteinExistence type="predicted"/>
<keyword evidence="2" id="KW-1185">Reference proteome</keyword>
<reference evidence="1" key="1">
    <citation type="journal article" date="2020" name="Phytopathology">
        <title>Genome sequence and comparative analysis of Colletotrichum gloeosporioides isolated from Liriodendron leaves.</title>
        <authorList>
            <person name="Fu F.F."/>
            <person name="Hao Z."/>
            <person name="Wang P."/>
            <person name="Lu Y."/>
            <person name="Xue L.J."/>
            <person name="Wei G."/>
            <person name="Tian Y."/>
            <person name="Baishi H."/>
            <person name="Xu H."/>
            <person name="Shi J."/>
            <person name="Cheng T."/>
            <person name="Wang G."/>
            <person name="Yi Y."/>
            <person name="Chen J."/>
        </authorList>
    </citation>
    <scope>NUCLEOTIDE SEQUENCE</scope>
    <source>
        <strain evidence="1">Lc1</strain>
    </source>
</reference>
<dbReference type="RefSeq" id="XP_045263912.1">
    <property type="nucleotide sequence ID" value="XM_045412128.1"/>
</dbReference>
<dbReference type="EMBL" id="WVTB01000049">
    <property type="protein sequence ID" value="KAF3804753.1"/>
    <property type="molecule type" value="Genomic_DNA"/>
</dbReference>
<evidence type="ECO:0000313" key="1">
    <source>
        <dbReference type="EMBL" id="KAF3804753.1"/>
    </source>
</evidence>
<name>A0A8H4FJN7_COLGL</name>
<organism evidence="1 2">
    <name type="scientific">Colletotrichum gloeosporioides</name>
    <name type="common">Anthracnose fungus</name>
    <name type="synonym">Glomerella cingulata</name>
    <dbReference type="NCBI Taxonomy" id="474922"/>
    <lineage>
        <taxon>Eukaryota</taxon>
        <taxon>Fungi</taxon>
        <taxon>Dikarya</taxon>
        <taxon>Ascomycota</taxon>
        <taxon>Pezizomycotina</taxon>
        <taxon>Sordariomycetes</taxon>
        <taxon>Hypocreomycetidae</taxon>
        <taxon>Glomerellales</taxon>
        <taxon>Glomerellaceae</taxon>
        <taxon>Colletotrichum</taxon>
        <taxon>Colletotrichum gloeosporioides species complex</taxon>
    </lineage>
</organism>
<sequence>MPEAQSTILLHMRTGFNGLNATLHFMGPAGFLLSTSELRLAPSHMCPCGKGAHNANKVRTMRIRCAQCE</sequence>
<reference evidence="1" key="2">
    <citation type="submission" date="2020-03" db="EMBL/GenBank/DDBJ databases">
        <authorList>
            <person name="Fu F.-F."/>
            <person name="Chen J."/>
        </authorList>
    </citation>
    <scope>NUCLEOTIDE SEQUENCE</scope>
    <source>
        <strain evidence="1">Lc1</strain>
    </source>
</reference>
<comment type="caution">
    <text evidence="1">The sequence shown here is derived from an EMBL/GenBank/DDBJ whole genome shotgun (WGS) entry which is preliminary data.</text>
</comment>
<dbReference type="Proteomes" id="UP000613401">
    <property type="component" value="Unassembled WGS sequence"/>
</dbReference>
<protein>
    <submittedName>
        <fullName evidence="1">Uncharacterized protein</fullName>
    </submittedName>
</protein>
<accession>A0A8H4FJN7</accession>
<dbReference type="GeneID" id="69019367"/>
<evidence type="ECO:0000313" key="2">
    <source>
        <dbReference type="Proteomes" id="UP000613401"/>
    </source>
</evidence>